<dbReference type="PANTHER" id="PTHR13693">
    <property type="entry name" value="CLASS II AMINOTRANSFERASE/8-AMINO-7-OXONONANOATE SYNTHASE"/>
    <property type="match status" value="1"/>
</dbReference>
<evidence type="ECO:0000256" key="2">
    <source>
        <dbReference type="ARBA" id="ARBA00004240"/>
    </source>
</evidence>
<evidence type="ECO:0000256" key="8">
    <source>
        <dbReference type="ARBA" id="ARBA00022679"/>
    </source>
</evidence>
<evidence type="ECO:0000256" key="9">
    <source>
        <dbReference type="ARBA" id="ARBA00022692"/>
    </source>
</evidence>
<protein>
    <recommendedName>
        <fullName evidence="7">serine C-palmitoyltransferase</fullName>
        <ecNumber evidence="7">2.3.1.50</ecNumber>
    </recommendedName>
</protein>
<comment type="pathway">
    <text evidence="5">Sphingolipid metabolism.</text>
</comment>
<evidence type="ECO:0000256" key="18">
    <source>
        <dbReference type="RuleBase" id="RU003693"/>
    </source>
</evidence>
<dbReference type="GO" id="GO:0004758">
    <property type="term" value="F:serine C-palmitoyltransferase activity"/>
    <property type="evidence" value="ECO:0007669"/>
    <property type="project" value="UniProtKB-EC"/>
</dbReference>
<dbReference type="GO" id="GO:0017059">
    <property type="term" value="C:serine palmitoyltransferase complex"/>
    <property type="evidence" value="ECO:0007669"/>
    <property type="project" value="TreeGrafter"/>
</dbReference>
<keyword evidence="14" id="KW-0443">Lipid metabolism</keyword>
<dbReference type="InterPro" id="IPR001917">
    <property type="entry name" value="Aminotrans_II_pyridoxalP_BS"/>
</dbReference>
<keyword evidence="12" id="KW-0746">Sphingolipid metabolism</keyword>
<dbReference type="AlphaFoldDB" id="A0A433Q6I8"/>
<dbReference type="Pfam" id="PF00155">
    <property type="entry name" value="Aminotran_1_2"/>
    <property type="match status" value="1"/>
</dbReference>
<keyword evidence="9" id="KW-0812">Transmembrane</keyword>
<dbReference type="FunFam" id="3.40.640.10:FF:000047">
    <property type="entry name" value="serine palmitoyltransferase 2 isoform X1"/>
    <property type="match status" value="1"/>
</dbReference>
<dbReference type="EC" id="2.3.1.50" evidence="7"/>
<keyword evidence="16" id="KW-0012">Acyltransferase</keyword>
<reference evidence="21 22" key="1">
    <citation type="journal article" date="2018" name="New Phytol.">
        <title>Phylogenomics of Endogonaceae and evolution of mycorrhizas within Mucoromycota.</title>
        <authorList>
            <person name="Chang Y."/>
            <person name="Desiro A."/>
            <person name="Na H."/>
            <person name="Sandor L."/>
            <person name="Lipzen A."/>
            <person name="Clum A."/>
            <person name="Barry K."/>
            <person name="Grigoriev I.V."/>
            <person name="Martin F.M."/>
            <person name="Stajich J.E."/>
            <person name="Smith M.E."/>
            <person name="Bonito G."/>
            <person name="Spatafora J.W."/>
        </authorList>
    </citation>
    <scope>NUCLEOTIDE SEQUENCE [LARGE SCALE GENOMIC DNA]</scope>
    <source>
        <strain evidence="21 22">AD002</strain>
    </source>
</reference>
<dbReference type="PANTHER" id="PTHR13693:SF3">
    <property type="entry name" value="LD36009P"/>
    <property type="match status" value="1"/>
</dbReference>
<evidence type="ECO:0000256" key="12">
    <source>
        <dbReference type="ARBA" id="ARBA00022919"/>
    </source>
</evidence>
<dbReference type="GO" id="GO:0016020">
    <property type="term" value="C:membrane"/>
    <property type="evidence" value="ECO:0007669"/>
    <property type="project" value="UniProtKB-SubCell"/>
</dbReference>
<comment type="cofactor">
    <cofactor evidence="1 18">
        <name>pyridoxal 5'-phosphate</name>
        <dbReference type="ChEBI" id="CHEBI:597326"/>
    </cofactor>
</comment>
<dbReference type="Gene3D" id="3.90.1150.10">
    <property type="entry name" value="Aspartate Aminotransferase, domain 1"/>
    <property type="match status" value="1"/>
</dbReference>
<evidence type="ECO:0000313" key="21">
    <source>
        <dbReference type="EMBL" id="RUS25379.1"/>
    </source>
</evidence>
<sequence length="548" mass="61377">MGKGSRARLSPTQNDGISPQATSVADLSTPSLANNPYAASKEFVSRQHRFVSKFREGHVHDGEEEPPYFTLVTTYLSYFVLILFGHMRDFFGKIFKAHQYRNLKHQNGYAPLNSDFDNFYIRRLKTRISDIFFRPITGVPGRSVQVLERVSTDHNKTFTLTGRRRECLNLSSYNYLGFAQAEGPCADAVRETIRQYGISSCSPRAEVGTLDLHERAEVLIARFLGKPAAMIVSMGFATNSTVIPSLVSKGSLIISDELNHSSIVFGARLSGAFVRVFKHNDMEGLEQLLREVISQGQPRTHRPWRNILVMVEGLYSMEGDICKLPEMIELKKKYKFQLYVDEAHSVGALGPRGRGVCDYFNVNHADVDILMGTFTKSFGAAGGYIASSPEIIAHLKLTCHSMVYAESMAPPILQQIITSMTIIMGEDGTDNGRERLERLAFNSRYLHNRLRKMGFIVIGDRDSPIVPLMVYHPAKIPAVAREMLNANVAVVMAAYPAVPLTLARIRLCLSAAHTKDDLDYLLSVLDEMGDRMGLKLSRKNLDEVVEEW</sequence>
<dbReference type="EMBL" id="RBNJ01013143">
    <property type="protein sequence ID" value="RUS25379.1"/>
    <property type="molecule type" value="Genomic_DNA"/>
</dbReference>
<comment type="catalytic activity">
    <reaction evidence="17">
        <text>L-serine + hexadecanoyl-CoA + H(+) = 3-oxosphinganine + CO2 + CoA</text>
        <dbReference type="Rhea" id="RHEA:14761"/>
        <dbReference type="ChEBI" id="CHEBI:15378"/>
        <dbReference type="ChEBI" id="CHEBI:16526"/>
        <dbReference type="ChEBI" id="CHEBI:33384"/>
        <dbReference type="ChEBI" id="CHEBI:57287"/>
        <dbReference type="ChEBI" id="CHEBI:57379"/>
        <dbReference type="ChEBI" id="CHEBI:58299"/>
        <dbReference type="EC" id="2.3.1.50"/>
    </reaction>
</comment>
<dbReference type="InterPro" id="IPR050087">
    <property type="entry name" value="AON_synthase_class-II"/>
</dbReference>
<evidence type="ECO:0000256" key="1">
    <source>
        <dbReference type="ARBA" id="ARBA00001933"/>
    </source>
</evidence>
<evidence type="ECO:0000256" key="19">
    <source>
        <dbReference type="SAM" id="MobiDB-lite"/>
    </source>
</evidence>
<evidence type="ECO:0000256" key="10">
    <source>
        <dbReference type="ARBA" id="ARBA00022824"/>
    </source>
</evidence>
<evidence type="ECO:0000256" key="5">
    <source>
        <dbReference type="ARBA" id="ARBA00004991"/>
    </source>
</evidence>
<evidence type="ECO:0000256" key="14">
    <source>
        <dbReference type="ARBA" id="ARBA00023098"/>
    </source>
</evidence>
<evidence type="ECO:0000256" key="11">
    <source>
        <dbReference type="ARBA" id="ARBA00022898"/>
    </source>
</evidence>
<dbReference type="InterPro" id="IPR015421">
    <property type="entry name" value="PyrdxlP-dep_Trfase_major"/>
</dbReference>
<organism evidence="21 22">
    <name type="scientific">Jimgerdemannia flammicorona</name>
    <dbReference type="NCBI Taxonomy" id="994334"/>
    <lineage>
        <taxon>Eukaryota</taxon>
        <taxon>Fungi</taxon>
        <taxon>Fungi incertae sedis</taxon>
        <taxon>Mucoromycota</taxon>
        <taxon>Mucoromycotina</taxon>
        <taxon>Endogonomycetes</taxon>
        <taxon>Endogonales</taxon>
        <taxon>Endogonaceae</taxon>
        <taxon>Jimgerdemannia</taxon>
    </lineage>
</organism>
<evidence type="ECO:0000256" key="15">
    <source>
        <dbReference type="ARBA" id="ARBA00023136"/>
    </source>
</evidence>
<dbReference type="SUPFAM" id="SSF53383">
    <property type="entry name" value="PLP-dependent transferases"/>
    <property type="match status" value="1"/>
</dbReference>
<evidence type="ECO:0000256" key="17">
    <source>
        <dbReference type="ARBA" id="ARBA00048528"/>
    </source>
</evidence>
<dbReference type="GO" id="GO:0030170">
    <property type="term" value="F:pyridoxal phosphate binding"/>
    <property type="evidence" value="ECO:0007669"/>
    <property type="project" value="InterPro"/>
</dbReference>
<evidence type="ECO:0000256" key="4">
    <source>
        <dbReference type="ARBA" id="ARBA00004760"/>
    </source>
</evidence>
<keyword evidence="11 18" id="KW-0663">Pyridoxal phosphate</keyword>
<evidence type="ECO:0000256" key="6">
    <source>
        <dbReference type="ARBA" id="ARBA00008392"/>
    </source>
</evidence>
<proteinExistence type="inferred from homology"/>
<feature type="domain" description="Aminotransferase class I/classII large" evidence="20">
    <location>
        <begin position="166"/>
        <end position="524"/>
    </location>
</feature>
<comment type="subcellular location">
    <subcellularLocation>
        <location evidence="2">Endoplasmic reticulum</location>
    </subcellularLocation>
    <subcellularLocation>
        <location evidence="3">Membrane</location>
    </subcellularLocation>
</comment>
<dbReference type="PROSITE" id="PS00599">
    <property type="entry name" value="AA_TRANSFER_CLASS_2"/>
    <property type="match status" value="1"/>
</dbReference>
<feature type="region of interest" description="Disordered" evidence="19">
    <location>
        <begin position="1"/>
        <end position="29"/>
    </location>
</feature>
<keyword evidence="10" id="KW-0256">Endoplasmic reticulum</keyword>
<dbReference type="GO" id="GO:0005783">
    <property type="term" value="C:endoplasmic reticulum"/>
    <property type="evidence" value="ECO:0007669"/>
    <property type="project" value="UniProtKB-SubCell"/>
</dbReference>
<evidence type="ECO:0000256" key="16">
    <source>
        <dbReference type="ARBA" id="ARBA00023315"/>
    </source>
</evidence>
<comment type="similarity">
    <text evidence="6 18">Belongs to the class-II pyridoxal-phosphate-dependent aminotransferase family.</text>
</comment>
<comment type="caution">
    <text evidence="21">The sequence shown here is derived from an EMBL/GenBank/DDBJ whole genome shotgun (WGS) entry which is preliminary data.</text>
</comment>
<dbReference type="InterPro" id="IPR015422">
    <property type="entry name" value="PyrdxlP-dep_Trfase_small"/>
</dbReference>
<keyword evidence="15" id="KW-0472">Membrane</keyword>
<dbReference type="CDD" id="cd06454">
    <property type="entry name" value="KBL_like"/>
    <property type="match status" value="1"/>
</dbReference>
<keyword evidence="8 21" id="KW-0808">Transferase</keyword>
<evidence type="ECO:0000313" key="22">
    <source>
        <dbReference type="Proteomes" id="UP000274822"/>
    </source>
</evidence>
<dbReference type="Proteomes" id="UP000274822">
    <property type="component" value="Unassembled WGS sequence"/>
</dbReference>
<dbReference type="InterPro" id="IPR004839">
    <property type="entry name" value="Aminotransferase_I/II_large"/>
</dbReference>
<comment type="pathway">
    <text evidence="4">Lipid metabolism; sphingolipid metabolism.</text>
</comment>
<feature type="compositionally biased region" description="Polar residues" evidence="19">
    <location>
        <begin position="10"/>
        <end position="29"/>
    </location>
</feature>
<keyword evidence="13" id="KW-1133">Transmembrane helix</keyword>
<evidence type="ECO:0000256" key="7">
    <source>
        <dbReference type="ARBA" id="ARBA00013220"/>
    </source>
</evidence>
<evidence type="ECO:0000256" key="13">
    <source>
        <dbReference type="ARBA" id="ARBA00022989"/>
    </source>
</evidence>
<dbReference type="InterPro" id="IPR015424">
    <property type="entry name" value="PyrdxlP-dep_Trfase"/>
</dbReference>
<evidence type="ECO:0000259" key="20">
    <source>
        <dbReference type="Pfam" id="PF00155"/>
    </source>
</evidence>
<dbReference type="Gene3D" id="3.40.640.10">
    <property type="entry name" value="Type I PLP-dependent aspartate aminotransferase-like (Major domain)"/>
    <property type="match status" value="1"/>
</dbReference>
<dbReference type="GO" id="GO:0046512">
    <property type="term" value="P:sphingosine biosynthetic process"/>
    <property type="evidence" value="ECO:0007669"/>
    <property type="project" value="TreeGrafter"/>
</dbReference>
<name>A0A433Q6I8_9FUNG</name>
<keyword evidence="22" id="KW-1185">Reference proteome</keyword>
<accession>A0A433Q6I8</accession>
<dbReference type="GO" id="GO:0046513">
    <property type="term" value="P:ceramide biosynthetic process"/>
    <property type="evidence" value="ECO:0007669"/>
    <property type="project" value="TreeGrafter"/>
</dbReference>
<gene>
    <name evidence="21" type="ORF">BC938DRAFT_472253</name>
</gene>
<evidence type="ECO:0000256" key="3">
    <source>
        <dbReference type="ARBA" id="ARBA00004370"/>
    </source>
</evidence>